<evidence type="ECO:0000256" key="2">
    <source>
        <dbReference type="SAM" id="SignalP"/>
    </source>
</evidence>
<evidence type="ECO:0000313" key="5">
    <source>
        <dbReference type="Proteomes" id="UP000019149"/>
    </source>
</evidence>
<keyword evidence="2" id="KW-0732">Signal</keyword>
<sequence>MIKIALPALILLCVASLNQGVKKRCRLPIAEGNCTDYTRVWGYDNSRNTCVSFTYGGCGGNANRFRYKIKCMTACVKHYKKRKARKRWRKARKKIFQCVRRP</sequence>
<dbReference type="PROSITE" id="PS50279">
    <property type="entry name" value="BPTI_KUNITZ_2"/>
    <property type="match status" value="1"/>
</dbReference>
<keyword evidence="5" id="KW-1185">Reference proteome</keyword>
<accession>W6U6W9</accession>
<dbReference type="PANTHER" id="PTHR10083:SF374">
    <property type="entry name" value="BPTI_KUNITZ INHIBITOR DOMAIN-CONTAINING PROTEIN"/>
    <property type="match status" value="1"/>
</dbReference>
<comment type="caution">
    <text evidence="4">The sequence shown here is derived from an EMBL/GenBank/DDBJ whole genome shotgun (WGS) entry which is preliminary data.</text>
</comment>
<dbReference type="GeneID" id="36344723"/>
<reference evidence="4 5" key="1">
    <citation type="journal article" date="2013" name="Nat. Genet.">
        <title>The genome of the hydatid tapeworm Echinococcus granulosus.</title>
        <authorList>
            <person name="Zheng H."/>
            <person name="Zhang W."/>
            <person name="Zhang L."/>
            <person name="Zhang Z."/>
            <person name="Li J."/>
            <person name="Lu G."/>
            <person name="Zhu Y."/>
            <person name="Wang Y."/>
            <person name="Huang Y."/>
            <person name="Liu J."/>
            <person name="Kang H."/>
            <person name="Chen J."/>
            <person name="Wang L."/>
            <person name="Chen A."/>
            <person name="Yu S."/>
            <person name="Gao Z."/>
            <person name="Jin L."/>
            <person name="Gu W."/>
            <person name="Wang Z."/>
            <person name="Zhao L."/>
            <person name="Shi B."/>
            <person name="Wen H."/>
            <person name="Lin R."/>
            <person name="Jones M.K."/>
            <person name="Brejova B."/>
            <person name="Vinar T."/>
            <person name="Zhao G."/>
            <person name="McManus D.P."/>
            <person name="Chen Z."/>
            <person name="Zhou Y."/>
            <person name="Wang S."/>
        </authorList>
    </citation>
    <scope>NUCLEOTIDE SEQUENCE [LARGE SCALE GENOMIC DNA]</scope>
</reference>
<dbReference type="Proteomes" id="UP000019149">
    <property type="component" value="Unassembled WGS sequence"/>
</dbReference>
<proteinExistence type="predicted"/>
<feature type="chain" id="PRO_5004881969" description="BPTI/Kunitz inhibitor domain-containing protein" evidence="2">
    <location>
        <begin position="21"/>
        <end position="102"/>
    </location>
</feature>
<dbReference type="KEGG" id="egl:EGR_09008"/>
<dbReference type="InterPro" id="IPR036880">
    <property type="entry name" value="Kunitz_BPTI_sf"/>
</dbReference>
<dbReference type="CTD" id="36344723"/>
<protein>
    <recommendedName>
        <fullName evidence="3">BPTI/Kunitz inhibitor domain-containing protein</fullName>
    </recommendedName>
</protein>
<dbReference type="Gene3D" id="4.10.410.10">
    <property type="entry name" value="Pancreatic trypsin inhibitor Kunitz domain"/>
    <property type="match status" value="1"/>
</dbReference>
<dbReference type="Pfam" id="PF00014">
    <property type="entry name" value="Kunitz_BPTI"/>
    <property type="match status" value="1"/>
</dbReference>
<feature type="signal peptide" evidence="2">
    <location>
        <begin position="1"/>
        <end position="20"/>
    </location>
</feature>
<organism evidence="4 5">
    <name type="scientific">Echinococcus granulosus</name>
    <name type="common">Hydatid tapeworm</name>
    <dbReference type="NCBI Taxonomy" id="6210"/>
    <lineage>
        <taxon>Eukaryota</taxon>
        <taxon>Metazoa</taxon>
        <taxon>Spiralia</taxon>
        <taxon>Lophotrochozoa</taxon>
        <taxon>Platyhelminthes</taxon>
        <taxon>Cestoda</taxon>
        <taxon>Eucestoda</taxon>
        <taxon>Cyclophyllidea</taxon>
        <taxon>Taeniidae</taxon>
        <taxon>Echinococcus</taxon>
        <taxon>Echinococcus granulosus group</taxon>
    </lineage>
</organism>
<dbReference type="EMBL" id="APAU02000128">
    <property type="protein sequence ID" value="EUB56116.1"/>
    <property type="molecule type" value="Genomic_DNA"/>
</dbReference>
<dbReference type="RefSeq" id="XP_024347312.1">
    <property type="nucleotide sequence ID" value="XM_024498257.1"/>
</dbReference>
<dbReference type="OMA" id="RFRYKIK"/>
<keyword evidence="1" id="KW-1015">Disulfide bond</keyword>
<dbReference type="SMART" id="SM00131">
    <property type="entry name" value="KU"/>
    <property type="match status" value="1"/>
</dbReference>
<dbReference type="AlphaFoldDB" id="W6U6W9"/>
<dbReference type="GO" id="GO:0005615">
    <property type="term" value="C:extracellular space"/>
    <property type="evidence" value="ECO:0007669"/>
    <property type="project" value="TreeGrafter"/>
</dbReference>
<dbReference type="PANTHER" id="PTHR10083">
    <property type="entry name" value="KUNITZ-TYPE PROTEASE INHIBITOR-RELATED"/>
    <property type="match status" value="1"/>
</dbReference>
<dbReference type="InterPro" id="IPR050098">
    <property type="entry name" value="TFPI/VKTCI-like"/>
</dbReference>
<feature type="domain" description="BPTI/Kunitz inhibitor" evidence="3">
    <location>
        <begin position="25"/>
        <end position="75"/>
    </location>
</feature>
<dbReference type="InterPro" id="IPR020901">
    <property type="entry name" value="Prtase_inh_Kunz-CS"/>
</dbReference>
<dbReference type="SMR" id="W6U6W9"/>
<dbReference type="InterPro" id="IPR002223">
    <property type="entry name" value="Kunitz_BPTI"/>
</dbReference>
<dbReference type="PROSITE" id="PS00280">
    <property type="entry name" value="BPTI_KUNITZ_1"/>
    <property type="match status" value="1"/>
</dbReference>
<dbReference type="CDD" id="cd00109">
    <property type="entry name" value="Kunitz-type"/>
    <property type="match status" value="1"/>
</dbReference>
<evidence type="ECO:0000256" key="1">
    <source>
        <dbReference type="ARBA" id="ARBA00023157"/>
    </source>
</evidence>
<dbReference type="OrthoDB" id="4473401at2759"/>
<gene>
    <name evidence="4" type="ORF">EGR_09008</name>
</gene>
<evidence type="ECO:0000259" key="3">
    <source>
        <dbReference type="PROSITE" id="PS50279"/>
    </source>
</evidence>
<dbReference type="PRINTS" id="PR00759">
    <property type="entry name" value="BASICPTASE"/>
</dbReference>
<dbReference type="GO" id="GO:0004867">
    <property type="term" value="F:serine-type endopeptidase inhibitor activity"/>
    <property type="evidence" value="ECO:0007669"/>
    <property type="project" value="InterPro"/>
</dbReference>
<name>W6U6W9_ECHGR</name>
<dbReference type="SUPFAM" id="SSF57362">
    <property type="entry name" value="BPTI-like"/>
    <property type="match status" value="1"/>
</dbReference>
<evidence type="ECO:0000313" key="4">
    <source>
        <dbReference type="EMBL" id="EUB56116.1"/>
    </source>
</evidence>
<dbReference type="FunFam" id="4.10.410.10:FF:000020">
    <property type="entry name" value="Collagen, type VI, alpha 3"/>
    <property type="match status" value="1"/>
</dbReference>